<evidence type="ECO:0000313" key="1">
    <source>
        <dbReference type="EMBL" id="KAI9896562.1"/>
    </source>
</evidence>
<protein>
    <submittedName>
        <fullName evidence="1">Uncharacterized protein</fullName>
    </submittedName>
</protein>
<proteinExistence type="predicted"/>
<keyword evidence="2" id="KW-1185">Reference proteome</keyword>
<dbReference type="Proteomes" id="UP001163324">
    <property type="component" value="Chromosome 9"/>
</dbReference>
<accession>A0ACC0USS0</accession>
<organism evidence="1 2">
    <name type="scientific">Trichothecium roseum</name>
    <dbReference type="NCBI Taxonomy" id="47278"/>
    <lineage>
        <taxon>Eukaryota</taxon>
        <taxon>Fungi</taxon>
        <taxon>Dikarya</taxon>
        <taxon>Ascomycota</taxon>
        <taxon>Pezizomycotina</taxon>
        <taxon>Sordariomycetes</taxon>
        <taxon>Hypocreomycetidae</taxon>
        <taxon>Hypocreales</taxon>
        <taxon>Hypocreales incertae sedis</taxon>
        <taxon>Trichothecium</taxon>
    </lineage>
</organism>
<comment type="caution">
    <text evidence="1">The sequence shown here is derived from an EMBL/GenBank/DDBJ whole genome shotgun (WGS) entry which is preliminary data.</text>
</comment>
<evidence type="ECO:0000313" key="2">
    <source>
        <dbReference type="Proteomes" id="UP001163324"/>
    </source>
</evidence>
<reference evidence="1" key="1">
    <citation type="submission" date="2022-10" db="EMBL/GenBank/DDBJ databases">
        <title>Complete Genome of Trichothecium roseum strain YXFP-22015, a Plant Pathogen Isolated from Citrus.</title>
        <authorList>
            <person name="Wang Y."/>
            <person name="Zhu L."/>
        </authorList>
    </citation>
    <scope>NUCLEOTIDE SEQUENCE</scope>
    <source>
        <strain evidence="1">YXFP-22015</strain>
    </source>
</reference>
<name>A0ACC0USS0_9HYPO</name>
<dbReference type="EMBL" id="CM047948">
    <property type="protein sequence ID" value="KAI9896562.1"/>
    <property type="molecule type" value="Genomic_DNA"/>
</dbReference>
<sequence>MAAEHQEQPAHIVDPHLTDPQLLRDNSEFKSYRTSRFEYPEIRVFFREHARAAELYRSNGPLPLMVFIPGLGGSIAQFNPLLGSLVDLSPCLAVDYPGGGRSGFAPKDWAAYSFDALNELFETIIEDYRDKEAGQTVILIGHSMGTARAACLANPNIKHTTSIADYVVGIVAICPISGLPSQKRVKQGRLLMWVPGWIVNLWRAWDGRGGPESASVSRFVGPEAEPELKTLQYRFNKQSRTPVWRRMLYGLLPKYVKGLPVGGMTGLEVWAGLDVPVYLIAAENDSQASPEEVDKIVEAMKAADENVSVCYGLTQSHGPTDAASSSPRGQSRSNGGITQITDADFVRSKKRNSGSPTRLPMEPDNSWDVPSTPQETSTAVPSQPRHPRKVIRTMLIPAPATHAVLYTPRCVRVLAGLVSDFLASSVTGRLSLGWQLQYLSREGKWDVKNLNKWKAVSPVSDPIGPAGKSIFRAMKTLREADDVHCPAEFTAKWASTVTDVVDISKDQPVYDPRGLERAGVTYHKFPTVSKVPPQASDVEAFIRLVDSVRRRKSEAGDGGLIGVHCHYGFNRTGYFIVCYLVERCGMGVREAIEEFAVKRPNGIRHSHFRDRLYVRYDVEA</sequence>
<gene>
    <name evidence="1" type="ORF">N3K66_008734</name>
</gene>